<keyword evidence="3" id="KW-1185">Reference proteome</keyword>
<dbReference type="InParanoid" id="A0A165DVV0"/>
<dbReference type="EMBL" id="KV426187">
    <property type="protein sequence ID" value="KZV85483.1"/>
    <property type="molecule type" value="Genomic_DNA"/>
</dbReference>
<evidence type="ECO:0000313" key="3">
    <source>
        <dbReference type="Proteomes" id="UP000077266"/>
    </source>
</evidence>
<protein>
    <recommendedName>
        <fullName evidence="4">SWIM-type domain-containing protein</fullName>
    </recommendedName>
</protein>
<feature type="region of interest" description="Disordered" evidence="1">
    <location>
        <begin position="1"/>
        <end position="20"/>
    </location>
</feature>
<evidence type="ECO:0000256" key="1">
    <source>
        <dbReference type="SAM" id="MobiDB-lite"/>
    </source>
</evidence>
<proteinExistence type="predicted"/>
<gene>
    <name evidence="2" type="ORF">EXIGLDRAFT_726099</name>
</gene>
<feature type="compositionally biased region" description="Pro residues" evidence="1">
    <location>
        <begin position="8"/>
        <end position="17"/>
    </location>
</feature>
<evidence type="ECO:0008006" key="4">
    <source>
        <dbReference type="Google" id="ProtNLM"/>
    </source>
</evidence>
<dbReference type="STRING" id="1314781.A0A165DVV0"/>
<sequence>MYKLPAGATPPPPPPETMPKYKECRIVQYDTARAMGPIHRKRQRVDDASGEGSAVLVSLLKDGEAIRALYDAQDQRPTVDYAYALEDDGQQRSARRLLEEHGLDDERDKARRSKRWTVVWAHASTKARPRPTQRVLMQCTCGYKHESRYHPSLLPYTGCLAHVEITIHTATKAVLRIRGHLDHNDDCKTAVTNLPAAQPQTQAGASNQEDTPPPSATSSTAATTLPVDGDDTRSESKVRVDTPMEEVDELASPPPEEPVNRRRQIPVREEAPSPLVSHLAHLRSLLDEMTAHLAQLPADTLSRADDVAAAPILASMDALSSQLRRLSKQA</sequence>
<feature type="compositionally biased region" description="Basic and acidic residues" evidence="1">
    <location>
        <begin position="230"/>
        <end position="242"/>
    </location>
</feature>
<dbReference type="AlphaFoldDB" id="A0A165DVV0"/>
<name>A0A165DVV0_EXIGL</name>
<organism evidence="2 3">
    <name type="scientific">Exidia glandulosa HHB12029</name>
    <dbReference type="NCBI Taxonomy" id="1314781"/>
    <lineage>
        <taxon>Eukaryota</taxon>
        <taxon>Fungi</taxon>
        <taxon>Dikarya</taxon>
        <taxon>Basidiomycota</taxon>
        <taxon>Agaricomycotina</taxon>
        <taxon>Agaricomycetes</taxon>
        <taxon>Auriculariales</taxon>
        <taxon>Exidiaceae</taxon>
        <taxon>Exidia</taxon>
    </lineage>
</organism>
<dbReference type="OrthoDB" id="2422225at2759"/>
<dbReference type="Proteomes" id="UP000077266">
    <property type="component" value="Unassembled WGS sequence"/>
</dbReference>
<accession>A0A165DVV0</accession>
<feature type="compositionally biased region" description="Polar residues" evidence="1">
    <location>
        <begin position="198"/>
        <end position="210"/>
    </location>
</feature>
<reference evidence="2 3" key="1">
    <citation type="journal article" date="2016" name="Mol. Biol. Evol.">
        <title>Comparative Genomics of Early-Diverging Mushroom-Forming Fungi Provides Insights into the Origins of Lignocellulose Decay Capabilities.</title>
        <authorList>
            <person name="Nagy L.G."/>
            <person name="Riley R."/>
            <person name="Tritt A."/>
            <person name="Adam C."/>
            <person name="Daum C."/>
            <person name="Floudas D."/>
            <person name="Sun H."/>
            <person name="Yadav J.S."/>
            <person name="Pangilinan J."/>
            <person name="Larsson K.H."/>
            <person name="Matsuura K."/>
            <person name="Barry K."/>
            <person name="Labutti K."/>
            <person name="Kuo R."/>
            <person name="Ohm R.A."/>
            <person name="Bhattacharya S.S."/>
            <person name="Shirouzu T."/>
            <person name="Yoshinaga Y."/>
            <person name="Martin F.M."/>
            <person name="Grigoriev I.V."/>
            <person name="Hibbett D.S."/>
        </authorList>
    </citation>
    <scope>NUCLEOTIDE SEQUENCE [LARGE SCALE GENOMIC DNA]</scope>
    <source>
        <strain evidence="2 3">HHB12029</strain>
    </source>
</reference>
<feature type="region of interest" description="Disordered" evidence="1">
    <location>
        <begin position="195"/>
        <end position="269"/>
    </location>
</feature>
<evidence type="ECO:0000313" key="2">
    <source>
        <dbReference type="EMBL" id="KZV85483.1"/>
    </source>
</evidence>